<dbReference type="Gene3D" id="3.30.30.30">
    <property type="match status" value="1"/>
</dbReference>
<accession>A0A9Q0LYK3</accession>
<organism evidence="5 6">
    <name type="scientific">Blomia tropicalis</name>
    <name type="common">Mite</name>
    <dbReference type="NCBI Taxonomy" id="40697"/>
    <lineage>
        <taxon>Eukaryota</taxon>
        <taxon>Metazoa</taxon>
        <taxon>Ecdysozoa</taxon>
        <taxon>Arthropoda</taxon>
        <taxon>Chelicerata</taxon>
        <taxon>Arachnida</taxon>
        <taxon>Acari</taxon>
        <taxon>Acariformes</taxon>
        <taxon>Sarcoptiformes</taxon>
        <taxon>Astigmata</taxon>
        <taxon>Glycyphagoidea</taxon>
        <taxon>Echimyopodidae</taxon>
        <taxon>Blomia</taxon>
    </lineage>
</organism>
<keyword evidence="6" id="KW-1185">Reference proteome</keyword>
<dbReference type="SUPFAM" id="SSF53067">
    <property type="entry name" value="Actin-like ATPase domain"/>
    <property type="match status" value="2"/>
</dbReference>
<dbReference type="CDD" id="cd24028">
    <property type="entry name" value="ASKHA_NBD_HSP70_HSPA1-like"/>
    <property type="match status" value="1"/>
</dbReference>
<dbReference type="PANTHER" id="PTHR19375">
    <property type="entry name" value="HEAT SHOCK PROTEIN 70KDA"/>
    <property type="match status" value="1"/>
</dbReference>
<dbReference type="GO" id="GO:0140662">
    <property type="term" value="F:ATP-dependent protein folding chaperone"/>
    <property type="evidence" value="ECO:0007669"/>
    <property type="project" value="InterPro"/>
</dbReference>
<dbReference type="Proteomes" id="UP001142055">
    <property type="component" value="Chromosome 4"/>
</dbReference>
<dbReference type="EMBL" id="JAPWDV010000004">
    <property type="protein sequence ID" value="KAJ6215488.1"/>
    <property type="molecule type" value="Genomic_DNA"/>
</dbReference>
<dbReference type="PRINTS" id="PR00301">
    <property type="entry name" value="HEATSHOCK70"/>
</dbReference>
<dbReference type="FunFam" id="3.30.30.30:FF:000003">
    <property type="entry name" value="Heat shock protein 9"/>
    <property type="match status" value="1"/>
</dbReference>
<dbReference type="Gene3D" id="2.60.34.10">
    <property type="entry name" value="Substrate Binding Domain Of DNAk, Chain A, domain 1"/>
    <property type="match status" value="1"/>
</dbReference>
<keyword evidence="3 4" id="KW-0067">ATP-binding</keyword>
<dbReference type="FunFam" id="3.30.420.40:FF:000004">
    <property type="entry name" value="Molecular chaperone DnaK"/>
    <property type="match status" value="1"/>
</dbReference>
<name>A0A9Q0LYK3_BLOTA</name>
<dbReference type="InterPro" id="IPR029048">
    <property type="entry name" value="HSP70_C_sf"/>
</dbReference>
<dbReference type="InterPro" id="IPR013126">
    <property type="entry name" value="Hsp_70_fam"/>
</dbReference>
<dbReference type="GO" id="GO:0005524">
    <property type="term" value="F:ATP binding"/>
    <property type="evidence" value="ECO:0007669"/>
    <property type="project" value="UniProtKB-KW"/>
</dbReference>
<dbReference type="InterPro" id="IPR018181">
    <property type="entry name" value="Heat_shock_70_CS"/>
</dbReference>
<comment type="caution">
    <text evidence="5">The sequence shown here is derived from an EMBL/GenBank/DDBJ whole genome shotgun (WGS) entry which is preliminary data.</text>
</comment>
<sequence>MEDIVPPIGIDLGTTNSCVAIWEYGTIEVISNQHGKRITPSYVAFNDDGCLVGEPALAQSGSNPTKTIHATKRLMGKRFDDQTVQDNIKNYHYQVVNNEGFPNIEVEVNGLVKRFRPEQIGSMILAKIKESVEVYLGKKVSDAIITVPAYFNDAQRTATKIAGQIAGLNVIRIINEPTAAALAYGYGTMAHGERNILVFDLGGGTFDVSIVNIDNGNIEVKSTCGDTNLGGEDFDTRLVSYMINQYKEKMGVDVSNDYRAVRRLRNACELAKRTLSNSTMTMVEIESFYGGMPFKSSISRAKFENLCSDLFQKTIDLVERAMLDSRLEKNDIDEVIMVGGSSRIPAVRRLLSAYFDGKQLNHSINEDEAVAYGAAVQGAIMANIETNQIQDMVLLDLIPMSIGIETYDQMMVPIIPRNTTVPIEMVCYAEPGQIGQSSVYITVFEGERAKTYDNNRLGQFLLDGLMPMDNGQSPLIEVKYCINEDGMLNVSARDLASNRFKEMTISAQDRLRFSTIEIERMRNEALRFMEQDRNEIKRIESKNILERYLEHLNKIIDGIDFDRKDTVKRYHDQTKDWFESNLNASAELMKEKFDTIREVCDPILKREFDQ</sequence>
<evidence type="ECO:0000256" key="1">
    <source>
        <dbReference type="ARBA" id="ARBA00007381"/>
    </source>
</evidence>
<dbReference type="Pfam" id="PF00012">
    <property type="entry name" value="HSP70"/>
    <property type="match status" value="1"/>
</dbReference>
<dbReference type="PROSITE" id="PS00329">
    <property type="entry name" value="HSP70_2"/>
    <property type="match status" value="1"/>
</dbReference>
<dbReference type="InterPro" id="IPR029047">
    <property type="entry name" value="HSP70_peptide-bd_sf"/>
</dbReference>
<dbReference type="SUPFAM" id="SSF100934">
    <property type="entry name" value="Heat shock protein 70kD (HSP70), C-terminal subdomain"/>
    <property type="match status" value="1"/>
</dbReference>
<reference evidence="5" key="1">
    <citation type="submission" date="2022-12" db="EMBL/GenBank/DDBJ databases">
        <title>Genome assemblies of Blomia tropicalis.</title>
        <authorList>
            <person name="Cui Y."/>
        </authorList>
    </citation>
    <scope>NUCLEOTIDE SEQUENCE</scope>
    <source>
        <tissue evidence="5">Adult mites</tissue>
    </source>
</reference>
<gene>
    <name evidence="5" type="ORF">RDWZM_009988</name>
</gene>
<dbReference type="PROSITE" id="PS01036">
    <property type="entry name" value="HSP70_3"/>
    <property type="match status" value="1"/>
</dbReference>
<dbReference type="Gene3D" id="1.20.1270.10">
    <property type="match status" value="1"/>
</dbReference>
<protein>
    <recommendedName>
        <fullName evidence="7">Blo t Mag29 allergen</fullName>
    </recommendedName>
</protein>
<evidence type="ECO:0000313" key="6">
    <source>
        <dbReference type="Proteomes" id="UP001142055"/>
    </source>
</evidence>
<dbReference type="FunFam" id="3.90.640.10:FF:000002">
    <property type="entry name" value="Heat shock 70 kDa"/>
    <property type="match status" value="1"/>
</dbReference>
<evidence type="ECO:0000256" key="3">
    <source>
        <dbReference type="ARBA" id="ARBA00022840"/>
    </source>
</evidence>
<dbReference type="AlphaFoldDB" id="A0A9Q0LYK3"/>
<proteinExistence type="inferred from homology"/>
<dbReference type="Gene3D" id="3.90.640.10">
    <property type="entry name" value="Actin, Chain A, domain 4"/>
    <property type="match status" value="1"/>
</dbReference>
<evidence type="ECO:0008006" key="7">
    <source>
        <dbReference type="Google" id="ProtNLM"/>
    </source>
</evidence>
<dbReference type="InterPro" id="IPR043129">
    <property type="entry name" value="ATPase_NBD"/>
</dbReference>
<dbReference type="PROSITE" id="PS00297">
    <property type="entry name" value="HSP70_1"/>
    <property type="match status" value="1"/>
</dbReference>
<keyword evidence="2 4" id="KW-0547">Nucleotide-binding</keyword>
<dbReference type="SUPFAM" id="SSF100920">
    <property type="entry name" value="Heat shock protein 70kD (HSP70), peptide-binding domain"/>
    <property type="match status" value="1"/>
</dbReference>
<evidence type="ECO:0000256" key="2">
    <source>
        <dbReference type="ARBA" id="ARBA00022741"/>
    </source>
</evidence>
<evidence type="ECO:0000313" key="5">
    <source>
        <dbReference type="EMBL" id="KAJ6215488.1"/>
    </source>
</evidence>
<evidence type="ECO:0000256" key="4">
    <source>
        <dbReference type="RuleBase" id="RU003322"/>
    </source>
</evidence>
<dbReference type="Gene3D" id="3.30.420.40">
    <property type="match status" value="2"/>
</dbReference>
<comment type="similarity">
    <text evidence="1 4">Belongs to the heat shock protein 70 family.</text>
</comment>